<dbReference type="EMBL" id="HACG01038462">
    <property type="protein sequence ID" value="CEK85327.1"/>
    <property type="molecule type" value="Transcribed_RNA"/>
</dbReference>
<keyword evidence="1" id="KW-1133">Transmembrane helix</keyword>
<name>A0A0B7AXE8_9EUPU</name>
<proteinExistence type="predicted"/>
<dbReference type="AlphaFoldDB" id="A0A0B7AXE8"/>
<sequence length="73" mass="8183">MSESCPTNHHQWSHSAGVSLNLLSGEKKNCQAMLSRLYYYTIYVFCVHFHSSASIILKKNSGAANIKVDNTLH</sequence>
<reference evidence="2" key="1">
    <citation type="submission" date="2014-12" db="EMBL/GenBank/DDBJ databases">
        <title>Insight into the proteome of Arion vulgaris.</title>
        <authorList>
            <person name="Aradska J."/>
            <person name="Bulat T."/>
            <person name="Smidak R."/>
            <person name="Sarate P."/>
            <person name="Gangsoo J."/>
            <person name="Sialana F."/>
            <person name="Bilban M."/>
            <person name="Lubec G."/>
        </authorList>
    </citation>
    <scope>NUCLEOTIDE SEQUENCE</scope>
    <source>
        <tissue evidence="2">Skin</tissue>
    </source>
</reference>
<accession>A0A0B7AXE8</accession>
<keyword evidence="1" id="KW-0812">Transmembrane</keyword>
<keyword evidence="1" id="KW-0472">Membrane</keyword>
<evidence type="ECO:0000256" key="1">
    <source>
        <dbReference type="SAM" id="Phobius"/>
    </source>
</evidence>
<gene>
    <name evidence="2" type="primary">ORF147522</name>
</gene>
<organism evidence="2">
    <name type="scientific">Arion vulgaris</name>
    <dbReference type="NCBI Taxonomy" id="1028688"/>
    <lineage>
        <taxon>Eukaryota</taxon>
        <taxon>Metazoa</taxon>
        <taxon>Spiralia</taxon>
        <taxon>Lophotrochozoa</taxon>
        <taxon>Mollusca</taxon>
        <taxon>Gastropoda</taxon>
        <taxon>Heterobranchia</taxon>
        <taxon>Euthyneura</taxon>
        <taxon>Panpulmonata</taxon>
        <taxon>Eupulmonata</taxon>
        <taxon>Stylommatophora</taxon>
        <taxon>Helicina</taxon>
        <taxon>Arionoidea</taxon>
        <taxon>Arionidae</taxon>
        <taxon>Arion</taxon>
    </lineage>
</organism>
<feature type="transmembrane region" description="Helical" evidence="1">
    <location>
        <begin position="37"/>
        <end position="57"/>
    </location>
</feature>
<evidence type="ECO:0000313" key="2">
    <source>
        <dbReference type="EMBL" id="CEK85327.1"/>
    </source>
</evidence>
<protein>
    <submittedName>
        <fullName evidence="2">Uncharacterized protein</fullName>
    </submittedName>
</protein>